<dbReference type="AlphaFoldDB" id="A0A8X7Q9R7"/>
<reference evidence="1 2" key="1">
    <citation type="submission" date="2020-02" db="EMBL/GenBank/DDBJ databases">
        <authorList>
            <person name="Ma Q."/>
            <person name="Huang Y."/>
            <person name="Song X."/>
            <person name="Pei D."/>
        </authorList>
    </citation>
    <scope>NUCLEOTIDE SEQUENCE [LARGE SCALE GENOMIC DNA]</scope>
    <source>
        <strain evidence="1">Sxm20200214</strain>
        <tissue evidence="1">Leaf</tissue>
    </source>
</reference>
<proteinExistence type="predicted"/>
<protein>
    <submittedName>
        <fullName evidence="1">Uncharacterized protein</fullName>
    </submittedName>
</protein>
<dbReference type="PANTHER" id="PTHR32410:SF154">
    <property type="entry name" value="CHP-RICH ZINC FINGER PROTEIN-LIKE-RELATED"/>
    <property type="match status" value="1"/>
</dbReference>
<organism evidence="1 2">
    <name type="scientific">Brassica carinata</name>
    <name type="common">Ethiopian mustard</name>
    <name type="synonym">Abyssinian cabbage</name>
    <dbReference type="NCBI Taxonomy" id="52824"/>
    <lineage>
        <taxon>Eukaryota</taxon>
        <taxon>Viridiplantae</taxon>
        <taxon>Streptophyta</taxon>
        <taxon>Embryophyta</taxon>
        <taxon>Tracheophyta</taxon>
        <taxon>Spermatophyta</taxon>
        <taxon>Magnoliopsida</taxon>
        <taxon>eudicotyledons</taxon>
        <taxon>Gunneridae</taxon>
        <taxon>Pentapetalae</taxon>
        <taxon>rosids</taxon>
        <taxon>malvids</taxon>
        <taxon>Brassicales</taxon>
        <taxon>Brassicaceae</taxon>
        <taxon>Brassiceae</taxon>
        <taxon>Brassica</taxon>
    </lineage>
</organism>
<evidence type="ECO:0000313" key="1">
    <source>
        <dbReference type="EMBL" id="KAG2264198.1"/>
    </source>
</evidence>
<comment type="caution">
    <text evidence="1">The sequence shown here is derived from an EMBL/GenBank/DDBJ whole genome shotgun (WGS) entry which is preliminary data.</text>
</comment>
<dbReference type="SUPFAM" id="SSF57889">
    <property type="entry name" value="Cysteine-rich domain"/>
    <property type="match status" value="1"/>
</dbReference>
<dbReference type="EMBL" id="JAAMPC010000014">
    <property type="protein sequence ID" value="KAG2264198.1"/>
    <property type="molecule type" value="Genomic_DNA"/>
</dbReference>
<sequence>MLYFSRSSLCYQFRYVNRISFILHETCANLPKKKRHFLSPKPLSLFLNKDNEGFCCACCLRCCEGFMYTDGSDTYDLLCSSITMPLIHGSHPHPLLYLEEDYYGDREACQG</sequence>
<accession>A0A8X7Q9R7</accession>
<evidence type="ECO:0000313" key="2">
    <source>
        <dbReference type="Proteomes" id="UP000886595"/>
    </source>
</evidence>
<dbReference type="PANTHER" id="PTHR32410">
    <property type="entry name" value="CYSTEINE/HISTIDINE-RICH C1 DOMAIN FAMILY PROTEIN"/>
    <property type="match status" value="1"/>
</dbReference>
<gene>
    <name evidence="1" type="ORF">Bca52824_071277</name>
</gene>
<dbReference type="Proteomes" id="UP000886595">
    <property type="component" value="Unassembled WGS sequence"/>
</dbReference>
<name>A0A8X7Q9R7_BRACI</name>
<keyword evidence="2" id="KW-1185">Reference proteome</keyword>
<dbReference type="InterPro" id="IPR053192">
    <property type="entry name" value="Vacuole_Formation_Reg"/>
</dbReference>
<dbReference type="InterPro" id="IPR046349">
    <property type="entry name" value="C1-like_sf"/>
</dbReference>